<dbReference type="EMBL" id="JABRWO010000004">
    <property type="protein sequence ID" value="MBA2114438.1"/>
    <property type="molecule type" value="Genomic_DNA"/>
</dbReference>
<dbReference type="InterPro" id="IPR016040">
    <property type="entry name" value="NAD(P)-bd_dom"/>
</dbReference>
<evidence type="ECO:0000313" key="2">
    <source>
        <dbReference type="EMBL" id="MBA2114438.1"/>
    </source>
</evidence>
<dbReference type="Proteomes" id="UP000551616">
    <property type="component" value="Unassembled WGS sequence"/>
</dbReference>
<comment type="caution">
    <text evidence="2">The sequence shown here is derived from an EMBL/GenBank/DDBJ whole genome shotgun (WGS) entry which is preliminary data.</text>
</comment>
<protein>
    <recommendedName>
        <fullName evidence="1">NAD(P)-binding domain-containing protein</fullName>
    </recommendedName>
</protein>
<reference evidence="2 3" key="1">
    <citation type="submission" date="2020-05" db="EMBL/GenBank/DDBJ databases">
        <title>Bremerella alba sp. nov., a novel planctomycete isolated from the surface of the macroalga Fucus spiralis.</title>
        <authorList>
            <person name="Godinho O."/>
            <person name="Botelho R."/>
            <person name="Albuquerque L."/>
            <person name="Wiegand S."/>
            <person name="Da Costa M.S."/>
            <person name="Lobo-Da-Cunha A."/>
            <person name="Jogler C."/>
            <person name="Lage O.M."/>
        </authorList>
    </citation>
    <scope>NUCLEOTIDE SEQUENCE [LARGE SCALE GENOMIC DNA]</scope>
    <source>
        <strain evidence="2 3">FF15</strain>
    </source>
</reference>
<dbReference type="SUPFAM" id="SSF51735">
    <property type="entry name" value="NAD(P)-binding Rossmann-fold domains"/>
    <property type="match status" value="1"/>
</dbReference>
<sequence length="242" mass="26911">MTVLVLGATGATGRLLVEQLLNRGHQVRVIVRSRDRLPEAVINHPDVTIVEASLLELSHEELGQHVTGCEGVACCLGHNLTFKGLFGHPMRLVTEATRRICQAIEQSKPEKRVKYVLMNTAGNQNRDLDETATFANRFVVGLLRWTLPPHVDNEQASDVLRQEIGKNNPSLSWAVVRPDSLVDRAETSAYDIHPSPTRDPIFNAGTTNRINVAHFMADLITNDAIWGKWVGQMPVIYSHEAK</sequence>
<dbReference type="AlphaFoldDB" id="A0A7V8V3U6"/>
<dbReference type="RefSeq" id="WP_207395907.1">
    <property type="nucleotide sequence ID" value="NZ_JABRWO010000004.1"/>
</dbReference>
<gene>
    <name evidence="2" type="ORF">HOV93_15990</name>
</gene>
<dbReference type="PANTHER" id="PTHR15020">
    <property type="entry name" value="FLAVIN REDUCTASE-RELATED"/>
    <property type="match status" value="1"/>
</dbReference>
<dbReference type="Pfam" id="PF13460">
    <property type="entry name" value="NAD_binding_10"/>
    <property type="match status" value="1"/>
</dbReference>
<evidence type="ECO:0000259" key="1">
    <source>
        <dbReference type="Pfam" id="PF13460"/>
    </source>
</evidence>
<dbReference type="Gene3D" id="3.40.50.720">
    <property type="entry name" value="NAD(P)-binding Rossmann-like Domain"/>
    <property type="match status" value="1"/>
</dbReference>
<name>A0A7V8V3U6_9BACT</name>
<organism evidence="2 3">
    <name type="scientific">Bremerella alba</name>
    <dbReference type="NCBI Taxonomy" id="980252"/>
    <lineage>
        <taxon>Bacteria</taxon>
        <taxon>Pseudomonadati</taxon>
        <taxon>Planctomycetota</taxon>
        <taxon>Planctomycetia</taxon>
        <taxon>Pirellulales</taxon>
        <taxon>Pirellulaceae</taxon>
        <taxon>Bremerella</taxon>
    </lineage>
</organism>
<accession>A0A7V8V3U6</accession>
<keyword evidence="3" id="KW-1185">Reference proteome</keyword>
<proteinExistence type="predicted"/>
<evidence type="ECO:0000313" key="3">
    <source>
        <dbReference type="Proteomes" id="UP000551616"/>
    </source>
</evidence>
<dbReference type="InterPro" id="IPR036291">
    <property type="entry name" value="NAD(P)-bd_dom_sf"/>
</dbReference>
<dbReference type="PANTHER" id="PTHR15020:SF11">
    <property type="entry name" value="OS06G0360300 PROTEIN"/>
    <property type="match status" value="1"/>
</dbReference>
<feature type="domain" description="NAD(P)-binding" evidence="1">
    <location>
        <begin position="7"/>
        <end position="222"/>
    </location>
</feature>